<keyword evidence="4" id="KW-1185">Reference proteome</keyword>
<evidence type="ECO:0000256" key="2">
    <source>
        <dbReference type="SAM" id="SignalP"/>
    </source>
</evidence>
<dbReference type="EMBL" id="BRXW01000044">
    <property type="protein sequence ID" value="GMI02471.1"/>
    <property type="molecule type" value="Genomic_DNA"/>
</dbReference>
<feature type="coiled-coil region" evidence="1">
    <location>
        <begin position="136"/>
        <end position="163"/>
    </location>
</feature>
<evidence type="ECO:0000256" key="1">
    <source>
        <dbReference type="SAM" id="Coils"/>
    </source>
</evidence>
<dbReference type="AlphaFoldDB" id="A0A9W7F4X8"/>
<name>A0A9W7F4X8_9STRA</name>
<proteinExistence type="predicted"/>
<evidence type="ECO:0000313" key="4">
    <source>
        <dbReference type="Proteomes" id="UP001165122"/>
    </source>
</evidence>
<dbReference type="Proteomes" id="UP001165122">
    <property type="component" value="Unassembled WGS sequence"/>
</dbReference>
<feature type="signal peptide" evidence="2">
    <location>
        <begin position="1"/>
        <end position="24"/>
    </location>
</feature>
<reference evidence="4" key="1">
    <citation type="journal article" date="2023" name="Commun. Biol.">
        <title>Genome analysis of Parmales, the sister group of diatoms, reveals the evolutionary specialization of diatoms from phago-mixotrophs to photoautotrophs.</title>
        <authorList>
            <person name="Ban H."/>
            <person name="Sato S."/>
            <person name="Yoshikawa S."/>
            <person name="Yamada K."/>
            <person name="Nakamura Y."/>
            <person name="Ichinomiya M."/>
            <person name="Sato N."/>
            <person name="Blanc-Mathieu R."/>
            <person name="Endo H."/>
            <person name="Kuwata A."/>
            <person name="Ogata H."/>
        </authorList>
    </citation>
    <scope>NUCLEOTIDE SEQUENCE [LARGE SCALE GENOMIC DNA]</scope>
    <source>
        <strain evidence="4">NIES 3700</strain>
    </source>
</reference>
<feature type="coiled-coil region" evidence="1">
    <location>
        <begin position="45"/>
        <end position="79"/>
    </location>
</feature>
<organism evidence="3 4">
    <name type="scientific">Triparma laevis f. longispina</name>
    <dbReference type="NCBI Taxonomy" id="1714387"/>
    <lineage>
        <taxon>Eukaryota</taxon>
        <taxon>Sar</taxon>
        <taxon>Stramenopiles</taxon>
        <taxon>Ochrophyta</taxon>
        <taxon>Bolidophyceae</taxon>
        <taxon>Parmales</taxon>
        <taxon>Triparmaceae</taxon>
        <taxon>Triparma</taxon>
    </lineage>
</organism>
<comment type="caution">
    <text evidence="3">The sequence shown here is derived from an EMBL/GenBank/DDBJ whole genome shotgun (WGS) entry which is preliminary data.</text>
</comment>
<sequence>MISLSAASIVALLALALLPSSTLAQNRGIYFERANLAIPSLNNVIENANTQLKGAQQGLHKLQNELDDLRMLALNAKKEKMKLGPRKSDVVDNAALKLVSKDLDFDARGWSFGERDNGVEQATALTNQGQALATTILGLSRQVRDKELQIKATQENMESFVQNAKASLEQRDAFEEELASSPKDASTPRK</sequence>
<keyword evidence="1" id="KW-0175">Coiled coil</keyword>
<keyword evidence="2" id="KW-0732">Signal</keyword>
<protein>
    <submittedName>
        <fullName evidence="3">Uncharacterized protein</fullName>
    </submittedName>
</protein>
<accession>A0A9W7F4X8</accession>
<dbReference type="OrthoDB" id="10525494at2759"/>
<feature type="chain" id="PRO_5040958390" evidence="2">
    <location>
        <begin position="25"/>
        <end position="190"/>
    </location>
</feature>
<gene>
    <name evidence="3" type="ORF">TrLO_g44</name>
</gene>
<evidence type="ECO:0000313" key="3">
    <source>
        <dbReference type="EMBL" id="GMI02471.1"/>
    </source>
</evidence>